<dbReference type="EMBL" id="LFIV01000152">
    <property type="protein sequence ID" value="KZL67141.1"/>
    <property type="molecule type" value="Genomic_DNA"/>
</dbReference>
<gene>
    <name evidence="3" type="ORF">CT0861_02006</name>
</gene>
<keyword evidence="2" id="KW-0472">Membrane</keyword>
<evidence type="ECO:0000256" key="2">
    <source>
        <dbReference type="SAM" id="Phobius"/>
    </source>
</evidence>
<keyword evidence="4" id="KW-1185">Reference proteome</keyword>
<keyword evidence="2" id="KW-1133">Transmembrane helix</keyword>
<evidence type="ECO:0000313" key="4">
    <source>
        <dbReference type="Proteomes" id="UP000076552"/>
    </source>
</evidence>
<accession>A0A166PTC8</accession>
<keyword evidence="2" id="KW-0812">Transmembrane</keyword>
<organism evidence="3 4">
    <name type="scientific">Colletotrichum tofieldiae</name>
    <dbReference type="NCBI Taxonomy" id="708197"/>
    <lineage>
        <taxon>Eukaryota</taxon>
        <taxon>Fungi</taxon>
        <taxon>Dikarya</taxon>
        <taxon>Ascomycota</taxon>
        <taxon>Pezizomycotina</taxon>
        <taxon>Sordariomycetes</taxon>
        <taxon>Hypocreomycetidae</taxon>
        <taxon>Glomerellales</taxon>
        <taxon>Glomerellaceae</taxon>
        <taxon>Colletotrichum</taxon>
        <taxon>Colletotrichum spaethianum species complex</taxon>
    </lineage>
</organism>
<evidence type="ECO:0000256" key="1">
    <source>
        <dbReference type="SAM" id="MobiDB-lite"/>
    </source>
</evidence>
<name>A0A166PTC8_9PEZI</name>
<proteinExistence type="predicted"/>
<dbReference type="AlphaFoldDB" id="A0A166PTC8"/>
<feature type="transmembrane region" description="Helical" evidence="2">
    <location>
        <begin position="77"/>
        <end position="99"/>
    </location>
</feature>
<evidence type="ECO:0000313" key="3">
    <source>
        <dbReference type="EMBL" id="KZL67141.1"/>
    </source>
</evidence>
<comment type="caution">
    <text evidence="3">The sequence shown here is derived from an EMBL/GenBank/DDBJ whole genome shotgun (WGS) entry which is preliminary data.</text>
</comment>
<protein>
    <submittedName>
        <fullName evidence="3">Uncharacterized protein</fullName>
    </submittedName>
</protein>
<sequence length="125" mass="14506">MQSPQPAYLRPPHQDDNTPTPEYHLEHRGSYPQRSTNTPGGSRGPPGDRRRRLPPELSRSPDRHRIFQRRPRDRRNLLLSLFYTAVLIAIFSRLGIAMWSKTAVCGLFDAWWLRWVASPALRCGF</sequence>
<reference evidence="3 4" key="1">
    <citation type="submission" date="2015-06" db="EMBL/GenBank/DDBJ databases">
        <title>Survival trade-offs in plant roots during colonization by closely related pathogenic and mutualistic fungi.</title>
        <authorList>
            <person name="Hacquard S."/>
            <person name="Kracher B."/>
            <person name="Hiruma K."/>
            <person name="Weinman A."/>
            <person name="Muench P."/>
            <person name="Garrido Oter R."/>
            <person name="Ver Loren van Themaat E."/>
            <person name="Dallerey J.-F."/>
            <person name="Damm U."/>
            <person name="Henrissat B."/>
            <person name="Lespinet O."/>
            <person name="Thon M."/>
            <person name="Kemen E."/>
            <person name="McHardy A.C."/>
            <person name="Schulze-Lefert P."/>
            <person name="O'Connell R.J."/>
        </authorList>
    </citation>
    <scope>NUCLEOTIDE SEQUENCE [LARGE SCALE GENOMIC DNA]</scope>
    <source>
        <strain evidence="3 4">0861</strain>
    </source>
</reference>
<dbReference type="Proteomes" id="UP000076552">
    <property type="component" value="Unassembled WGS sequence"/>
</dbReference>
<feature type="region of interest" description="Disordered" evidence="1">
    <location>
        <begin position="1"/>
        <end position="66"/>
    </location>
</feature>